<dbReference type="Pfam" id="PF00078">
    <property type="entry name" value="RVT_1"/>
    <property type="match status" value="1"/>
</dbReference>
<dbReference type="PROSITE" id="PS50878">
    <property type="entry name" value="RT_POL"/>
    <property type="match status" value="1"/>
</dbReference>
<name>A0AAW2XD42_9LAMI</name>
<protein>
    <submittedName>
        <fullName evidence="2">Retrovirus-related Pol polyprotein from type-1 retrotransposable element R2</fullName>
    </submittedName>
</protein>
<dbReference type="CDD" id="cd01650">
    <property type="entry name" value="RT_nLTR_like"/>
    <property type="match status" value="1"/>
</dbReference>
<dbReference type="Gene3D" id="3.60.10.10">
    <property type="entry name" value="Endonuclease/exonuclease/phosphatase"/>
    <property type="match status" value="1"/>
</dbReference>
<dbReference type="PANTHER" id="PTHR33116:SF86">
    <property type="entry name" value="REVERSE TRANSCRIPTASE DOMAIN-CONTAINING PROTEIN"/>
    <property type="match status" value="1"/>
</dbReference>
<comment type="caution">
    <text evidence="2">The sequence shown here is derived from an EMBL/GenBank/DDBJ whole genome shotgun (WGS) entry which is preliminary data.</text>
</comment>
<reference evidence="2" key="2">
    <citation type="journal article" date="2024" name="Plant">
        <title>Genomic evolution and insights into agronomic trait innovations of Sesamum species.</title>
        <authorList>
            <person name="Miao H."/>
            <person name="Wang L."/>
            <person name="Qu L."/>
            <person name="Liu H."/>
            <person name="Sun Y."/>
            <person name="Le M."/>
            <person name="Wang Q."/>
            <person name="Wei S."/>
            <person name="Zheng Y."/>
            <person name="Lin W."/>
            <person name="Duan Y."/>
            <person name="Cao H."/>
            <person name="Xiong S."/>
            <person name="Wang X."/>
            <person name="Wei L."/>
            <person name="Li C."/>
            <person name="Ma Q."/>
            <person name="Ju M."/>
            <person name="Zhao R."/>
            <person name="Li G."/>
            <person name="Mu C."/>
            <person name="Tian Q."/>
            <person name="Mei H."/>
            <person name="Zhang T."/>
            <person name="Gao T."/>
            <person name="Zhang H."/>
        </authorList>
    </citation>
    <scope>NUCLEOTIDE SEQUENCE</scope>
    <source>
        <strain evidence="2">KEN1</strain>
    </source>
</reference>
<dbReference type="Pfam" id="PF13966">
    <property type="entry name" value="zf-RVT"/>
    <property type="match status" value="1"/>
</dbReference>
<dbReference type="InterPro" id="IPR043502">
    <property type="entry name" value="DNA/RNA_pol_sf"/>
</dbReference>
<dbReference type="SUPFAM" id="SSF56672">
    <property type="entry name" value="DNA/RNA polymerases"/>
    <property type="match status" value="1"/>
</dbReference>
<dbReference type="PANTHER" id="PTHR33116">
    <property type="entry name" value="REVERSE TRANSCRIPTASE ZINC-BINDING DOMAIN-CONTAINING PROTEIN-RELATED-RELATED"/>
    <property type="match status" value="1"/>
</dbReference>
<dbReference type="InterPro" id="IPR000477">
    <property type="entry name" value="RT_dom"/>
</dbReference>
<feature type="domain" description="Reverse transcriptase" evidence="1">
    <location>
        <begin position="482"/>
        <end position="746"/>
    </location>
</feature>
<dbReference type="InterPro" id="IPR005135">
    <property type="entry name" value="Endo/exonuclease/phosphatase"/>
</dbReference>
<dbReference type="GO" id="GO:0003824">
    <property type="term" value="F:catalytic activity"/>
    <property type="evidence" value="ECO:0007669"/>
    <property type="project" value="InterPro"/>
</dbReference>
<dbReference type="SUPFAM" id="SSF56219">
    <property type="entry name" value="DNase I-like"/>
    <property type="match status" value="1"/>
</dbReference>
<reference evidence="2" key="1">
    <citation type="submission" date="2020-06" db="EMBL/GenBank/DDBJ databases">
        <authorList>
            <person name="Li T."/>
            <person name="Hu X."/>
            <person name="Zhang T."/>
            <person name="Song X."/>
            <person name="Zhang H."/>
            <person name="Dai N."/>
            <person name="Sheng W."/>
            <person name="Hou X."/>
            <person name="Wei L."/>
        </authorList>
    </citation>
    <scope>NUCLEOTIDE SEQUENCE</scope>
    <source>
        <strain evidence="2">KEN1</strain>
        <tissue evidence="2">Leaf</tissue>
    </source>
</reference>
<accession>A0AAW2XD42</accession>
<dbReference type="AlphaFoldDB" id="A0AAW2XD42"/>
<dbReference type="InterPro" id="IPR036691">
    <property type="entry name" value="Endo/exonu/phosph_ase_sf"/>
</dbReference>
<dbReference type="InterPro" id="IPR026960">
    <property type="entry name" value="RVT-Znf"/>
</dbReference>
<gene>
    <name evidence="2" type="ORF">Slati_1151400</name>
</gene>
<organism evidence="2">
    <name type="scientific">Sesamum latifolium</name>
    <dbReference type="NCBI Taxonomy" id="2727402"/>
    <lineage>
        <taxon>Eukaryota</taxon>
        <taxon>Viridiplantae</taxon>
        <taxon>Streptophyta</taxon>
        <taxon>Embryophyta</taxon>
        <taxon>Tracheophyta</taxon>
        <taxon>Spermatophyta</taxon>
        <taxon>Magnoliopsida</taxon>
        <taxon>eudicotyledons</taxon>
        <taxon>Gunneridae</taxon>
        <taxon>Pentapetalae</taxon>
        <taxon>asterids</taxon>
        <taxon>lamiids</taxon>
        <taxon>Lamiales</taxon>
        <taxon>Pedaliaceae</taxon>
        <taxon>Sesamum</taxon>
    </lineage>
</organism>
<proteinExistence type="predicted"/>
<dbReference type="Pfam" id="PF03372">
    <property type="entry name" value="Exo_endo_phos"/>
    <property type="match status" value="1"/>
</dbReference>
<sequence>MILICWNCEGLGTPCTVHTLGELIHSHHPSLVFLTKTKCKKGRIEGIKRRFDLFGCCVESTRRSGGLALLWDKSISVQLQSLGPHHIDVTIYPEVASEAWRFTGFYDFAETSSHQCSWELLSYLKNLSRRDWMVAGDFNEILCDSEKSGGCQRLFWQIRRFREALESTNLHDLGYEGSPFTWCNQNPKPDTIYEHLDRACADPSWRSKFPNAVVRHISVTSSDHVSLLINTTNSPRRPRIKHRPFRFEAGWAAIPECEQVISRGWNSNLHMSRPSLLDRQRSCAAQLQAWSSKDNINSTGERIKKLEKDLIQIRRWPITTASKFEENRICGEIEYLLARKEVFWKQRGKVHWLREGDRNTSFFHNQANFKRRTNLIQRIQNEEGRWLDKEEDIQDHIETYFGNIFPTRNPSEEFERGTEAILVRIYHDMMQELSKPYTVEEISHALSQMAPLKSPEPDGMPLYFFQKYWHVVQEDVIFSTLQFLNHLILPPELNHTHIAVIPKCKNPKTLSQFRPISLCNVAYKIASKTIANRLKPLLDAIIFPCQAAFVPGRLITDNVLLAFEVNHYLNTKTWGKKGHMAVKLDISKAYDKVEWRFLEKVLVRLGFPSHLVRLVMLCVSTVSYSFILCGSQFGSVSPHRGLRQGDPLSPYLFYCARRLFLRYCRKRKGVAVCRQAPKVSHLLFGDDMLIFCQATMEAASSILEMLETFGKASWQEINFAKSSVVFSKNTDSASRNAIQDVLQIRLERRHDLYLRLPSVVDKSRRVVFQSIWDRVWQRISGWNELTFSQAGKKILIKAVAQAIPTYAMGCFRLPTLLIKEIQSMIANYWWHNEDLKKIHWISWSKLSRQKVFGGMGFRDLQAFNLTMLWRILLNPVRVLSRVPRARYFPHGQILVASVGRNPSFTWRSILLSQQIVQAGLRWRVGNGNTIRVWDDPWLLRPFLFRAISPHGPELAHLKVCDLIDADTKDWNNDLIRIIFWQEDANLILDLSLSFQNGDDFFGWHHTANGKFSVRSAYHVAVSLNNMKQPCSSIRSSSFWKLIWNCKIPHKVQVFCWRLAHNALPTGVNLSNRMREEEFVCPLCYDHHEDTEPAFLRCTFVRQARCLSNLRWAAISNFFFDPCVWMERTAKDLNS</sequence>
<dbReference type="EMBL" id="JACGWN010000004">
    <property type="protein sequence ID" value="KAL0451733.1"/>
    <property type="molecule type" value="Genomic_DNA"/>
</dbReference>
<evidence type="ECO:0000259" key="1">
    <source>
        <dbReference type="PROSITE" id="PS50878"/>
    </source>
</evidence>
<evidence type="ECO:0000313" key="2">
    <source>
        <dbReference type="EMBL" id="KAL0451733.1"/>
    </source>
</evidence>